<dbReference type="EMBL" id="JANUBF010000047">
    <property type="protein sequence ID" value="MCS4038233.1"/>
    <property type="molecule type" value="Genomic_DNA"/>
</dbReference>
<keyword evidence="1" id="KW-0732">Signal</keyword>
<sequence length="199" mass="22835">MTQRTENLLALTLAVLIFFPATAAQASIQVRPVPDAITRYIEARNCAAAFSTPRERAGLLSLSSLEDVRDSIQSKRLIAVWRHLQRVKSAEMEVGSDINMLWDKRQVNPVPPELLRIQNAERRDKNTLVVRALVYRLGWTENQKLISAYDQETGSGIPETKVPDDFFTRDGKPVVQRWTKVEGRWKKKSADLRYLEMER</sequence>
<feature type="chain" id="PRO_5040828044" evidence="1">
    <location>
        <begin position="24"/>
        <end position="199"/>
    </location>
</feature>
<evidence type="ECO:0000256" key="1">
    <source>
        <dbReference type="SAM" id="SignalP"/>
    </source>
</evidence>
<evidence type="ECO:0000313" key="2">
    <source>
        <dbReference type="EMBL" id="MCS4038233.1"/>
    </source>
</evidence>
<reference evidence="2" key="1">
    <citation type="submission" date="2022-08" db="EMBL/GenBank/DDBJ databases">
        <title>Genomic Encyclopedia of Type Strains, Phase V (KMG-V): Genome sequencing to study the core and pangenomes of soil and plant-associated prokaryotes.</title>
        <authorList>
            <person name="Whitman W."/>
        </authorList>
    </citation>
    <scope>NUCLEOTIDE SEQUENCE</scope>
    <source>
        <strain evidence="2">SP3012</strain>
    </source>
</reference>
<dbReference type="RefSeq" id="WP_103017063.1">
    <property type="nucleotide sequence ID" value="NZ_CALTSQ010000046.1"/>
</dbReference>
<dbReference type="Proteomes" id="UP001155040">
    <property type="component" value="Unassembled WGS sequence"/>
</dbReference>
<proteinExistence type="predicted"/>
<dbReference type="AlphaFoldDB" id="A0A9X3A0G3"/>
<protein>
    <submittedName>
        <fullName evidence="2">Uncharacterized protein</fullName>
    </submittedName>
</protein>
<name>A0A9X3A0G3_9BACT</name>
<gene>
    <name evidence="2" type="ORF">GGQ01_003324</name>
</gene>
<accession>A0A9X3A0G3</accession>
<comment type="caution">
    <text evidence="2">The sequence shown here is derived from an EMBL/GenBank/DDBJ whole genome shotgun (WGS) entry which is preliminary data.</text>
</comment>
<feature type="signal peptide" evidence="1">
    <location>
        <begin position="1"/>
        <end position="23"/>
    </location>
</feature>
<evidence type="ECO:0000313" key="3">
    <source>
        <dbReference type="Proteomes" id="UP001155040"/>
    </source>
</evidence>
<organism evidence="2 3">
    <name type="scientific">Salinibacter ruber</name>
    <dbReference type="NCBI Taxonomy" id="146919"/>
    <lineage>
        <taxon>Bacteria</taxon>
        <taxon>Pseudomonadati</taxon>
        <taxon>Rhodothermota</taxon>
        <taxon>Rhodothermia</taxon>
        <taxon>Rhodothermales</taxon>
        <taxon>Salinibacteraceae</taxon>
        <taxon>Salinibacter</taxon>
    </lineage>
</organism>